<name>A0A8J3YV42_9ACTN</name>
<gene>
    <name evidence="1" type="ORF">Val02_81130</name>
</gene>
<protein>
    <submittedName>
        <fullName evidence="1">Uncharacterized protein</fullName>
    </submittedName>
</protein>
<proteinExistence type="predicted"/>
<dbReference type="Proteomes" id="UP000619260">
    <property type="component" value="Unassembled WGS sequence"/>
</dbReference>
<dbReference type="RefSeq" id="WP_203904637.1">
    <property type="nucleotide sequence ID" value="NZ_BOPF01000045.1"/>
</dbReference>
<keyword evidence="2" id="KW-1185">Reference proteome</keyword>
<reference evidence="1" key="1">
    <citation type="submission" date="2021-01" db="EMBL/GenBank/DDBJ databases">
        <title>Whole genome shotgun sequence of Virgisporangium aliadipatigenens NBRC 105644.</title>
        <authorList>
            <person name="Komaki H."/>
            <person name="Tamura T."/>
        </authorList>
    </citation>
    <scope>NUCLEOTIDE SEQUENCE</scope>
    <source>
        <strain evidence="1">NBRC 105644</strain>
    </source>
</reference>
<accession>A0A8J3YV42</accession>
<dbReference type="EMBL" id="BOPF01000045">
    <property type="protein sequence ID" value="GIJ51227.1"/>
    <property type="molecule type" value="Genomic_DNA"/>
</dbReference>
<evidence type="ECO:0000313" key="2">
    <source>
        <dbReference type="Proteomes" id="UP000619260"/>
    </source>
</evidence>
<sequence length="107" mass="11416">MTVPATLPLISGDFAHPSWCDPRFCGRSNPVPCHLSAPLRIAENRIGGVVITAQLTCVIDEPLETAPVSIEMVIRDPVTGKAGRYLLDEEVARALHATLGALVPMTS</sequence>
<dbReference type="AlphaFoldDB" id="A0A8J3YV42"/>
<organism evidence="1 2">
    <name type="scientific">Virgisporangium aliadipatigenens</name>
    <dbReference type="NCBI Taxonomy" id="741659"/>
    <lineage>
        <taxon>Bacteria</taxon>
        <taxon>Bacillati</taxon>
        <taxon>Actinomycetota</taxon>
        <taxon>Actinomycetes</taxon>
        <taxon>Micromonosporales</taxon>
        <taxon>Micromonosporaceae</taxon>
        <taxon>Virgisporangium</taxon>
    </lineage>
</organism>
<evidence type="ECO:0000313" key="1">
    <source>
        <dbReference type="EMBL" id="GIJ51227.1"/>
    </source>
</evidence>
<comment type="caution">
    <text evidence="1">The sequence shown here is derived from an EMBL/GenBank/DDBJ whole genome shotgun (WGS) entry which is preliminary data.</text>
</comment>